<dbReference type="RefSeq" id="WP_207257980.1">
    <property type="nucleotide sequence ID" value="NZ_JAFMPP010000009.1"/>
</dbReference>
<sequence length="342" mass="35236">MSDVKRQRSDAAPADMTALSSLSRWTSGLNRRARTGWQTLFPYFSLLGIIIIFAIAAPRFLSFGNAVNIASQSSILLLIALGSALVILMGSIDLSVGATASLAGVLTATAVPSLGPWALCLAVLVGAGVGIVNGLLLTVVRIPSFLATLGTMSVLSGLSLIVTDGVPVGINDDRFIELASFRFLYNIPALVLWAAAAFVICVLLASLTRVGRYIYAIGGGERVAAVSGLPVQRYKFYAFMLCGCLSALGGGLLASWLQSGSPNGADGYMLSAIAAVVMGGIPLNGGHGGIGRTLLGVLVIGVLANGLNLCGVGPYVQSVIQGVVVIVAVSFSLDRSKFSIMK</sequence>
<protein>
    <submittedName>
        <fullName evidence="9">ABC transporter permease</fullName>
    </submittedName>
</protein>
<keyword evidence="10" id="KW-1185">Reference proteome</keyword>
<evidence type="ECO:0000256" key="2">
    <source>
        <dbReference type="ARBA" id="ARBA00022448"/>
    </source>
</evidence>
<keyword evidence="4" id="KW-0997">Cell inner membrane</keyword>
<reference evidence="9" key="1">
    <citation type="submission" date="2021-03" db="EMBL/GenBank/DDBJ databases">
        <title>Whole genome sequence of Jiella sp. CQZ9-1.</title>
        <authorList>
            <person name="Tuo L."/>
        </authorList>
    </citation>
    <scope>NUCLEOTIDE SEQUENCE</scope>
    <source>
        <strain evidence="9">CQZ9-1</strain>
    </source>
</reference>
<dbReference type="EMBL" id="JAFMPP010000009">
    <property type="protein sequence ID" value="MBO0663187.1"/>
    <property type="molecule type" value="Genomic_DNA"/>
</dbReference>
<gene>
    <name evidence="9" type="ORF">J1C48_11415</name>
</gene>
<organism evidence="9 10">
    <name type="scientific">Jiella flava</name>
    <dbReference type="NCBI Taxonomy" id="2816857"/>
    <lineage>
        <taxon>Bacteria</taxon>
        <taxon>Pseudomonadati</taxon>
        <taxon>Pseudomonadota</taxon>
        <taxon>Alphaproteobacteria</taxon>
        <taxon>Hyphomicrobiales</taxon>
        <taxon>Aurantimonadaceae</taxon>
        <taxon>Jiella</taxon>
    </lineage>
</organism>
<dbReference type="PANTHER" id="PTHR32196">
    <property type="entry name" value="ABC TRANSPORTER PERMEASE PROTEIN YPHD-RELATED-RELATED"/>
    <property type="match status" value="1"/>
</dbReference>
<dbReference type="InterPro" id="IPR001851">
    <property type="entry name" value="ABC_transp_permease"/>
</dbReference>
<dbReference type="PANTHER" id="PTHR32196:SF21">
    <property type="entry name" value="ABC TRANSPORTER PERMEASE PROTEIN YPHD-RELATED"/>
    <property type="match status" value="1"/>
</dbReference>
<dbReference type="Proteomes" id="UP000664122">
    <property type="component" value="Unassembled WGS sequence"/>
</dbReference>
<accession>A0A939JWM1</accession>
<feature type="transmembrane region" description="Helical" evidence="8">
    <location>
        <begin position="73"/>
        <end position="94"/>
    </location>
</feature>
<feature type="transmembrane region" description="Helical" evidence="8">
    <location>
        <begin position="236"/>
        <end position="256"/>
    </location>
</feature>
<comment type="caution">
    <text evidence="9">The sequence shown here is derived from an EMBL/GenBank/DDBJ whole genome shotgun (WGS) entry which is preliminary data.</text>
</comment>
<feature type="transmembrane region" description="Helical" evidence="8">
    <location>
        <begin position="268"/>
        <end position="286"/>
    </location>
</feature>
<evidence type="ECO:0000256" key="7">
    <source>
        <dbReference type="ARBA" id="ARBA00023136"/>
    </source>
</evidence>
<keyword evidence="5 8" id="KW-0812">Transmembrane</keyword>
<feature type="transmembrane region" description="Helical" evidence="8">
    <location>
        <begin position="293"/>
        <end position="309"/>
    </location>
</feature>
<dbReference type="CDD" id="cd06579">
    <property type="entry name" value="TM_PBP1_transp_AraH_like"/>
    <property type="match status" value="1"/>
</dbReference>
<comment type="subcellular location">
    <subcellularLocation>
        <location evidence="1">Cell membrane</location>
        <topology evidence="1">Multi-pass membrane protein</topology>
    </subcellularLocation>
</comment>
<evidence type="ECO:0000256" key="8">
    <source>
        <dbReference type="SAM" id="Phobius"/>
    </source>
</evidence>
<feature type="transmembrane region" description="Helical" evidence="8">
    <location>
        <begin position="183"/>
        <end position="205"/>
    </location>
</feature>
<evidence type="ECO:0000256" key="4">
    <source>
        <dbReference type="ARBA" id="ARBA00022519"/>
    </source>
</evidence>
<dbReference type="GO" id="GO:0022857">
    <property type="term" value="F:transmembrane transporter activity"/>
    <property type="evidence" value="ECO:0007669"/>
    <property type="project" value="InterPro"/>
</dbReference>
<name>A0A939JWM1_9HYPH</name>
<evidence type="ECO:0000256" key="5">
    <source>
        <dbReference type="ARBA" id="ARBA00022692"/>
    </source>
</evidence>
<feature type="transmembrane region" description="Helical" evidence="8">
    <location>
        <begin position="144"/>
        <end position="163"/>
    </location>
</feature>
<evidence type="ECO:0000256" key="1">
    <source>
        <dbReference type="ARBA" id="ARBA00004651"/>
    </source>
</evidence>
<feature type="transmembrane region" description="Helical" evidence="8">
    <location>
        <begin position="40"/>
        <end position="61"/>
    </location>
</feature>
<proteinExistence type="predicted"/>
<keyword evidence="6 8" id="KW-1133">Transmembrane helix</keyword>
<keyword evidence="3" id="KW-1003">Cell membrane</keyword>
<evidence type="ECO:0000256" key="3">
    <source>
        <dbReference type="ARBA" id="ARBA00022475"/>
    </source>
</evidence>
<evidence type="ECO:0000313" key="10">
    <source>
        <dbReference type="Proteomes" id="UP000664122"/>
    </source>
</evidence>
<keyword evidence="7 8" id="KW-0472">Membrane</keyword>
<dbReference type="GO" id="GO:0005886">
    <property type="term" value="C:plasma membrane"/>
    <property type="evidence" value="ECO:0007669"/>
    <property type="project" value="UniProtKB-SubCell"/>
</dbReference>
<evidence type="ECO:0000313" key="9">
    <source>
        <dbReference type="EMBL" id="MBO0663187.1"/>
    </source>
</evidence>
<dbReference type="Pfam" id="PF02653">
    <property type="entry name" value="BPD_transp_2"/>
    <property type="match status" value="1"/>
</dbReference>
<keyword evidence="2" id="KW-0813">Transport</keyword>
<dbReference type="AlphaFoldDB" id="A0A939JWM1"/>
<evidence type="ECO:0000256" key="6">
    <source>
        <dbReference type="ARBA" id="ARBA00022989"/>
    </source>
</evidence>
<feature type="transmembrane region" description="Helical" evidence="8">
    <location>
        <begin position="114"/>
        <end position="137"/>
    </location>
</feature>